<dbReference type="InterPro" id="IPR040976">
    <property type="entry name" value="Pkinase_fungal"/>
</dbReference>
<feature type="region of interest" description="Disordered" evidence="1">
    <location>
        <begin position="119"/>
        <end position="186"/>
    </location>
</feature>
<dbReference type="Proteomes" id="UP000006352">
    <property type="component" value="Unassembled WGS sequence"/>
</dbReference>
<gene>
    <name evidence="3" type="ORF">FIBRA_02837</name>
</gene>
<name>J4GN54_9APHY</name>
<dbReference type="GeneID" id="24095706"/>
<evidence type="ECO:0000313" key="3">
    <source>
        <dbReference type="EMBL" id="CCM00795.1"/>
    </source>
</evidence>
<dbReference type="PANTHER" id="PTHR38248:SF2">
    <property type="entry name" value="FUNK1 11"/>
    <property type="match status" value="1"/>
</dbReference>
<dbReference type="AlphaFoldDB" id="J4GN54"/>
<feature type="region of interest" description="Disordered" evidence="1">
    <location>
        <begin position="321"/>
        <end position="386"/>
    </location>
</feature>
<dbReference type="OrthoDB" id="3268633at2759"/>
<accession>J4GN54</accession>
<evidence type="ECO:0000259" key="2">
    <source>
        <dbReference type="Pfam" id="PF17667"/>
    </source>
</evidence>
<dbReference type="STRING" id="599839.J4GN54"/>
<keyword evidence="4" id="KW-1185">Reference proteome</keyword>
<feature type="compositionally biased region" description="Acidic residues" evidence="1">
    <location>
        <begin position="152"/>
        <end position="179"/>
    </location>
</feature>
<proteinExistence type="predicted"/>
<dbReference type="Gene3D" id="1.10.510.10">
    <property type="entry name" value="Transferase(Phosphotransferase) domain 1"/>
    <property type="match status" value="1"/>
</dbReference>
<dbReference type="InParanoid" id="J4GN54"/>
<feature type="compositionally biased region" description="Acidic residues" evidence="1">
    <location>
        <begin position="127"/>
        <end position="136"/>
    </location>
</feature>
<dbReference type="SUPFAM" id="SSF56112">
    <property type="entry name" value="Protein kinase-like (PK-like)"/>
    <property type="match status" value="1"/>
</dbReference>
<dbReference type="Pfam" id="PF17667">
    <property type="entry name" value="Pkinase_fungal"/>
    <property type="match status" value="1"/>
</dbReference>
<reference evidence="3 4" key="1">
    <citation type="journal article" date="2012" name="Appl. Environ. Microbiol.">
        <title>Short-read sequencing for genomic analysis of the brown rot fungus Fibroporia radiculosa.</title>
        <authorList>
            <person name="Tang J.D."/>
            <person name="Perkins A.D."/>
            <person name="Sonstegard T.S."/>
            <person name="Schroeder S.G."/>
            <person name="Burgess S.C."/>
            <person name="Diehl S.V."/>
        </authorList>
    </citation>
    <scope>NUCLEOTIDE SEQUENCE [LARGE SCALE GENOMIC DNA]</scope>
    <source>
        <strain evidence="3 4">TFFH 294</strain>
    </source>
</reference>
<evidence type="ECO:0000256" key="1">
    <source>
        <dbReference type="SAM" id="MobiDB-lite"/>
    </source>
</evidence>
<dbReference type="InterPro" id="IPR011009">
    <property type="entry name" value="Kinase-like_dom_sf"/>
</dbReference>
<feature type="compositionally biased region" description="Basic and acidic residues" evidence="1">
    <location>
        <begin position="330"/>
        <end position="342"/>
    </location>
</feature>
<dbReference type="PANTHER" id="PTHR38248">
    <property type="entry name" value="FUNK1 6"/>
    <property type="match status" value="1"/>
</dbReference>
<protein>
    <recommendedName>
        <fullName evidence="2">Fungal-type protein kinase domain-containing protein</fullName>
    </recommendedName>
</protein>
<dbReference type="EMBL" id="HE797005">
    <property type="protein sequence ID" value="CCM00795.1"/>
    <property type="molecule type" value="Genomic_DNA"/>
</dbReference>
<dbReference type="RefSeq" id="XP_012180078.1">
    <property type="nucleotide sequence ID" value="XM_012324688.1"/>
</dbReference>
<sequence length="386" mass="44172">MVHSRLSTTTYGWPIKYARSLNELVRAILGGVIGHRSAYRRGVLHRDASTGNILIRSDADGTDGYGVLIDFDNAIMFEMHQPLLNDPPSGTRPFMSAEILGNEYYFGEGIDEQPEVGVVASTNDNDNNTDNEDEDENHCGGHGYDQDKDKDEGENEDEDKDDWEDENHSDDESDVDDEDDKKLEAVHGPPHSVIHDLEGFFWVLLWVCISRSGPAIRRRQLNNPDPSSKFHREWSGLFEGDNVVYKKQRVMMLPRTSFVTWLTPLLPDYHKPLTHLLADLRDILQEAYREHRYDDVENLYTAFITTLEHYKADPAKVSDKVRSKWIQAQRAEDRRRRQDVGKWEASPVADRSATASSRRDRRRVSEPESPTPKRRKKPSGSGPRQG</sequence>
<dbReference type="HOGENOM" id="CLU_066257_0_0_1"/>
<evidence type="ECO:0000313" key="4">
    <source>
        <dbReference type="Proteomes" id="UP000006352"/>
    </source>
</evidence>
<organism evidence="3 4">
    <name type="scientific">Fibroporia radiculosa</name>
    <dbReference type="NCBI Taxonomy" id="599839"/>
    <lineage>
        <taxon>Eukaryota</taxon>
        <taxon>Fungi</taxon>
        <taxon>Dikarya</taxon>
        <taxon>Basidiomycota</taxon>
        <taxon>Agaricomycotina</taxon>
        <taxon>Agaricomycetes</taxon>
        <taxon>Polyporales</taxon>
        <taxon>Fibroporiaceae</taxon>
        <taxon>Fibroporia</taxon>
    </lineage>
</organism>
<feature type="domain" description="Fungal-type protein kinase" evidence="2">
    <location>
        <begin position="2"/>
        <end position="208"/>
    </location>
</feature>